<gene>
    <name evidence="2" type="ORF">F4Y08_02040</name>
</gene>
<dbReference type="AlphaFoldDB" id="A0A6B1DP80"/>
<sequence length="379" mass="43049">MIQQLDGVDLADRLQEIAGRIRARADKVTTEEATKTAMVMPFIAHILGYNVFDPSEVIPEYTADVGTKKGEKVDYAIFQDEQPILLFECKQFGAPLGRDQISQLYRYFSVTDVRFGVLTDGGVYQFYSDIEEQNRMDMHPFLEFNLLDPDTVDVAELKRFTKTQFDADTILANARDLKFTREVLRLLHAEWQDPSEDFVRLLASRVYDGVKTKRVMEQFTRATKKAQRQFVAGQVNERLKVALSSADTEDGDTQPEESVTEDSTGIITTEEEWQAYYAVSAILSDAVDPQRVTIKDYLNHCNILLDNNRKQPICRLYFNSTQKKVGLIDDGREIEKVPLNAIGDLFDFADHLRGTVYRYLESVTDKPAGGTSEVSSVSM</sequence>
<accession>A0A6B1DP80</accession>
<proteinExistence type="predicted"/>
<organism evidence="2">
    <name type="scientific">Caldilineaceae bacterium SB0662_bin_9</name>
    <dbReference type="NCBI Taxonomy" id="2605258"/>
    <lineage>
        <taxon>Bacteria</taxon>
        <taxon>Bacillati</taxon>
        <taxon>Chloroflexota</taxon>
        <taxon>Caldilineae</taxon>
        <taxon>Caldilineales</taxon>
        <taxon>Caldilineaceae</taxon>
    </lineage>
</organism>
<evidence type="ECO:0000313" key="2">
    <source>
        <dbReference type="EMBL" id="MYD89107.1"/>
    </source>
</evidence>
<reference evidence="2" key="1">
    <citation type="submission" date="2019-09" db="EMBL/GenBank/DDBJ databases">
        <title>Characterisation of the sponge microbiome using genome-centric metagenomics.</title>
        <authorList>
            <person name="Engelberts J.P."/>
            <person name="Robbins S.J."/>
            <person name="De Goeij J.M."/>
            <person name="Aranda M."/>
            <person name="Bell S.C."/>
            <person name="Webster N.S."/>
        </authorList>
    </citation>
    <scope>NUCLEOTIDE SEQUENCE</scope>
    <source>
        <strain evidence="2">SB0662_bin_9</strain>
    </source>
</reference>
<keyword evidence="2" id="KW-0378">Hydrolase</keyword>
<name>A0A6B1DP80_9CHLR</name>
<dbReference type="EMBL" id="VXPY01000013">
    <property type="protein sequence ID" value="MYD89107.1"/>
    <property type="molecule type" value="Genomic_DNA"/>
</dbReference>
<dbReference type="InterPro" id="IPR029464">
    <property type="entry name" value="HSDR_N"/>
</dbReference>
<comment type="caution">
    <text evidence="2">The sequence shown here is derived from an EMBL/GenBank/DDBJ whole genome shotgun (WGS) entry which is preliminary data.</text>
</comment>
<dbReference type="InterPro" id="IPR017035">
    <property type="entry name" value="UCP035009_HsdR_All3000-type"/>
</dbReference>
<protein>
    <submittedName>
        <fullName evidence="2">Restriction endonuclease</fullName>
    </submittedName>
</protein>
<keyword evidence="2" id="KW-0255">Endonuclease</keyword>
<evidence type="ECO:0000259" key="1">
    <source>
        <dbReference type="Pfam" id="PF13588"/>
    </source>
</evidence>
<dbReference type="GO" id="GO:0004519">
    <property type="term" value="F:endonuclease activity"/>
    <property type="evidence" value="ECO:0007669"/>
    <property type="project" value="UniProtKB-KW"/>
</dbReference>
<dbReference type="Pfam" id="PF13588">
    <property type="entry name" value="HSDR_N_2"/>
    <property type="match status" value="1"/>
</dbReference>
<dbReference type="PIRSF" id="PIRSF035009">
    <property type="entry name" value="UCP035009_HSDR_N"/>
    <property type="match status" value="1"/>
</dbReference>
<keyword evidence="2" id="KW-0540">Nuclease</keyword>
<feature type="domain" description="Type I restriction enzyme R protein N-terminal" evidence="1">
    <location>
        <begin position="52"/>
        <end position="131"/>
    </location>
</feature>